<dbReference type="eggNOG" id="KOG0017">
    <property type="taxonomic scope" value="Eukaryota"/>
</dbReference>
<dbReference type="HOGENOM" id="CLU_001650_10_3_1"/>
<dbReference type="STRING" id="747525.W4JQC9"/>
<dbReference type="AlphaFoldDB" id="W4JQC9"/>
<dbReference type="EMBL" id="KI925465">
    <property type="protein sequence ID" value="ETW75684.1"/>
    <property type="molecule type" value="Genomic_DNA"/>
</dbReference>
<dbReference type="GeneID" id="20669196"/>
<reference evidence="2 3" key="1">
    <citation type="journal article" date="2012" name="New Phytol.">
        <title>Insight into trade-off between wood decay and parasitism from the genome of a fungal forest pathogen.</title>
        <authorList>
            <person name="Olson A."/>
            <person name="Aerts A."/>
            <person name="Asiegbu F."/>
            <person name="Belbahri L."/>
            <person name="Bouzid O."/>
            <person name="Broberg A."/>
            <person name="Canback B."/>
            <person name="Coutinho P.M."/>
            <person name="Cullen D."/>
            <person name="Dalman K."/>
            <person name="Deflorio G."/>
            <person name="van Diepen L.T."/>
            <person name="Dunand C."/>
            <person name="Duplessis S."/>
            <person name="Durling M."/>
            <person name="Gonthier P."/>
            <person name="Grimwood J."/>
            <person name="Fossdal C.G."/>
            <person name="Hansson D."/>
            <person name="Henrissat B."/>
            <person name="Hietala A."/>
            <person name="Himmelstrand K."/>
            <person name="Hoffmeister D."/>
            <person name="Hogberg N."/>
            <person name="James T.Y."/>
            <person name="Karlsson M."/>
            <person name="Kohler A."/>
            <person name="Kues U."/>
            <person name="Lee Y.H."/>
            <person name="Lin Y.C."/>
            <person name="Lind M."/>
            <person name="Lindquist E."/>
            <person name="Lombard V."/>
            <person name="Lucas S."/>
            <person name="Lunden K."/>
            <person name="Morin E."/>
            <person name="Murat C."/>
            <person name="Park J."/>
            <person name="Raffaello T."/>
            <person name="Rouze P."/>
            <person name="Salamov A."/>
            <person name="Schmutz J."/>
            <person name="Solheim H."/>
            <person name="Stahlberg J."/>
            <person name="Velez H."/>
            <person name="de Vries R.P."/>
            <person name="Wiebenga A."/>
            <person name="Woodward S."/>
            <person name="Yakovlev I."/>
            <person name="Garbelotto M."/>
            <person name="Martin F."/>
            <person name="Grigoriev I.V."/>
            <person name="Stenlid J."/>
        </authorList>
    </citation>
    <scope>NUCLEOTIDE SEQUENCE [LARGE SCALE GENOMIC DNA]</scope>
    <source>
        <strain evidence="2 3">TC 32-1</strain>
    </source>
</reference>
<feature type="non-terminal residue" evidence="2">
    <location>
        <position position="109"/>
    </location>
</feature>
<dbReference type="OrthoDB" id="3054497at2759"/>
<dbReference type="Pfam" id="PF07727">
    <property type="entry name" value="RVT_2"/>
    <property type="match status" value="1"/>
</dbReference>
<evidence type="ECO:0000313" key="3">
    <source>
        <dbReference type="Proteomes" id="UP000030671"/>
    </source>
</evidence>
<evidence type="ECO:0000313" key="2">
    <source>
        <dbReference type="EMBL" id="ETW75684.1"/>
    </source>
</evidence>
<dbReference type="InterPro" id="IPR013103">
    <property type="entry name" value="RVT_2"/>
</dbReference>
<organism evidence="2 3">
    <name type="scientific">Heterobasidion irregulare (strain TC 32-1)</name>
    <dbReference type="NCBI Taxonomy" id="747525"/>
    <lineage>
        <taxon>Eukaryota</taxon>
        <taxon>Fungi</taxon>
        <taxon>Dikarya</taxon>
        <taxon>Basidiomycota</taxon>
        <taxon>Agaricomycotina</taxon>
        <taxon>Agaricomycetes</taxon>
        <taxon>Russulales</taxon>
        <taxon>Bondarzewiaceae</taxon>
        <taxon>Heterobasidion</taxon>
        <taxon>Heterobasidion annosum species complex</taxon>
    </lineage>
</organism>
<sequence length="109" mass="12643">LLVLIAHENWEVDQMDIKNAYLKGELEEKIYMEQPPGFAKPGEGHKVCLLRKTIYGLKQSEQCWYKWLCNIFAKLKLMHCSVDHGIFWCQLKNGIIIVTASVDDLAIFM</sequence>
<feature type="non-terminal residue" evidence="2">
    <location>
        <position position="1"/>
    </location>
</feature>
<gene>
    <name evidence="2" type="ORF">HETIRDRAFT_247684</name>
</gene>
<evidence type="ECO:0000259" key="1">
    <source>
        <dbReference type="Pfam" id="PF07727"/>
    </source>
</evidence>
<accession>W4JQC9</accession>
<feature type="domain" description="Reverse transcriptase Ty1/copia-type" evidence="1">
    <location>
        <begin position="1"/>
        <end position="107"/>
    </location>
</feature>
<dbReference type="RefSeq" id="XP_009551949.1">
    <property type="nucleotide sequence ID" value="XM_009553654.1"/>
</dbReference>
<protein>
    <recommendedName>
        <fullName evidence="1">Reverse transcriptase Ty1/copia-type domain-containing protein</fullName>
    </recommendedName>
</protein>
<dbReference type="InParanoid" id="W4JQC9"/>
<name>W4JQC9_HETIT</name>
<dbReference type="Proteomes" id="UP000030671">
    <property type="component" value="Unassembled WGS sequence"/>
</dbReference>
<dbReference type="KEGG" id="hir:HETIRDRAFT_247684"/>
<proteinExistence type="predicted"/>
<keyword evidence="3" id="KW-1185">Reference proteome</keyword>